<dbReference type="Proteomes" id="UP000245168">
    <property type="component" value="Unassembled WGS sequence"/>
</dbReference>
<dbReference type="PANTHER" id="PTHR43667">
    <property type="entry name" value="CYCLOPROPANE-FATTY-ACYL-PHOSPHOLIPID SYNTHASE"/>
    <property type="match status" value="1"/>
</dbReference>
<name>A0A2U2BQY8_9PROT</name>
<dbReference type="Pfam" id="PF02353">
    <property type="entry name" value="CMAS"/>
    <property type="match status" value="1"/>
</dbReference>
<dbReference type="SUPFAM" id="SSF53335">
    <property type="entry name" value="S-adenosyl-L-methionine-dependent methyltransferases"/>
    <property type="match status" value="1"/>
</dbReference>
<dbReference type="CDD" id="cd02440">
    <property type="entry name" value="AdoMet_MTases"/>
    <property type="match status" value="1"/>
</dbReference>
<dbReference type="InterPro" id="IPR050723">
    <property type="entry name" value="CFA/CMAS"/>
</dbReference>
<sequence>MDMLLADMCRRVIRKGTLTLIDARGRTHEIGGADDGPRVTVRIHDAAWHRRLLLNPQLALGEAYMDGALTVENGDIADLLELVMRNVAHLGDHWVFALAERWRYLTRGFAQRNNARRARRNVAHHYDLSDELYDRFLDADRFYSCAYFEPGCDDLERAQAAKARHLAAKLKLQPGCRVLDIGSGWGSLGVHLARLGADRVEGVTLSTEQHKYARDWVAREGLSDRVEFRLQDYRDAHGPYDRIVSVGMFEHVGVGHYREYFEKVRDLLADDGVAVIHSIGRFGPGAATNPWIAKYIFPGGYLPALSEVIPVIERTGLLVADVEILRLHYAETLRHWRARFHERWDEVADLYDERFCRIWDFYLAGSEMSFRHGGNMVFQIQLAKRQDALPLTRDYITDWEREQPLAGAADTKVAAE</sequence>
<evidence type="ECO:0000313" key="7">
    <source>
        <dbReference type="EMBL" id="PWE16415.1"/>
    </source>
</evidence>
<evidence type="ECO:0000256" key="1">
    <source>
        <dbReference type="ARBA" id="ARBA00010815"/>
    </source>
</evidence>
<dbReference type="OrthoDB" id="9782855at2"/>
<keyword evidence="5" id="KW-0443">Lipid metabolism</keyword>
<evidence type="ECO:0000256" key="3">
    <source>
        <dbReference type="ARBA" id="ARBA00022679"/>
    </source>
</evidence>
<comment type="caution">
    <text evidence="7">The sequence shown here is derived from an EMBL/GenBank/DDBJ whole genome shotgun (WGS) entry which is preliminary data.</text>
</comment>
<reference evidence="8" key="1">
    <citation type="submission" date="2018-05" db="EMBL/GenBank/DDBJ databases">
        <authorList>
            <person name="Liu B.-T."/>
        </authorList>
    </citation>
    <scope>NUCLEOTIDE SEQUENCE [LARGE SCALE GENOMIC DNA]</scope>
    <source>
        <strain evidence="8">WD6-1</strain>
    </source>
</reference>
<comment type="similarity">
    <text evidence="1">Belongs to the CFA/CMAS family.</text>
</comment>
<organism evidence="7 8">
    <name type="scientific">Marinicauda salina</name>
    <dbReference type="NCBI Taxonomy" id="2135793"/>
    <lineage>
        <taxon>Bacteria</taxon>
        <taxon>Pseudomonadati</taxon>
        <taxon>Pseudomonadota</taxon>
        <taxon>Alphaproteobacteria</taxon>
        <taxon>Maricaulales</taxon>
        <taxon>Maricaulaceae</taxon>
        <taxon>Marinicauda</taxon>
    </lineage>
</organism>
<keyword evidence="3 7" id="KW-0808">Transferase</keyword>
<evidence type="ECO:0000313" key="8">
    <source>
        <dbReference type="Proteomes" id="UP000245168"/>
    </source>
</evidence>
<evidence type="ECO:0000256" key="4">
    <source>
        <dbReference type="ARBA" id="ARBA00022691"/>
    </source>
</evidence>
<dbReference type="Pfam" id="PF25371">
    <property type="entry name" value="DUF7884"/>
    <property type="match status" value="1"/>
</dbReference>
<keyword evidence="8" id="KW-1185">Reference proteome</keyword>
<feature type="domain" description="DUF7884" evidence="6">
    <location>
        <begin position="25"/>
        <end position="86"/>
    </location>
</feature>
<keyword evidence="2 7" id="KW-0489">Methyltransferase</keyword>
<dbReference type="InterPro" id="IPR029063">
    <property type="entry name" value="SAM-dependent_MTases_sf"/>
</dbReference>
<dbReference type="InterPro" id="IPR003333">
    <property type="entry name" value="CMAS"/>
</dbReference>
<evidence type="ECO:0000256" key="5">
    <source>
        <dbReference type="ARBA" id="ARBA00023098"/>
    </source>
</evidence>
<dbReference type="GO" id="GO:0008610">
    <property type="term" value="P:lipid biosynthetic process"/>
    <property type="evidence" value="ECO:0007669"/>
    <property type="project" value="InterPro"/>
</dbReference>
<protein>
    <submittedName>
        <fullName evidence="7">SAM-dependent methyltransferase</fullName>
    </submittedName>
</protein>
<dbReference type="AlphaFoldDB" id="A0A2U2BQY8"/>
<dbReference type="PIRSF" id="PIRSF003085">
    <property type="entry name" value="CMAS"/>
    <property type="match status" value="1"/>
</dbReference>
<proteinExistence type="inferred from homology"/>
<evidence type="ECO:0000259" key="6">
    <source>
        <dbReference type="Pfam" id="PF25371"/>
    </source>
</evidence>
<accession>A0A2U2BQY8</accession>
<dbReference type="GO" id="GO:0008168">
    <property type="term" value="F:methyltransferase activity"/>
    <property type="evidence" value="ECO:0007669"/>
    <property type="project" value="UniProtKB-KW"/>
</dbReference>
<keyword evidence="4" id="KW-0949">S-adenosyl-L-methionine</keyword>
<dbReference type="GO" id="GO:0032259">
    <property type="term" value="P:methylation"/>
    <property type="evidence" value="ECO:0007669"/>
    <property type="project" value="UniProtKB-KW"/>
</dbReference>
<dbReference type="EMBL" id="QEXV01000007">
    <property type="protein sequence ID" value="PWE16415.1"/>
    <property type="molecule type" value="Genomic_DNA"/>
</dbReference>
<dbReference type="InterPro" id="IPR057206">
    <property type="entry name" value="DUF7884"/>
</dbReference>
<evidence type="ECO:0000256" key="2">
    <source>
        <dbReference type="ARBA" id="ARBA00022603"/>
    </source>
</evidence>
<dbReference type="PANTHER" id="PTHR43667:SF1">
    <property type="entry name" value="CYCLOPROPANE-FATTY-ACYL-PHOSPHOLIPID SYNTHASE"/>
    <property type="match status" value="1"/>
</dbReference>
<gene>
    <name evidence="7" type="ORF">DDZ18_13425</name>
</gene>
<dbReference type="Gene3D" id="3.40.50.150">
    <property type="entry name" value="Vaccinia Virus protein VP39"/>
    <property type="match status" value="1"/>
</dbReference>